<organism evidence="9 10">
    <name type="scientific">Rothia amarae</name>
    <dbReference type="NCBI Taxonomy" id="169480"/>
    <lineage>
        <taxon>Bacteria</taxon>
        <taxon>Bacillati</taxon>
        <taxon>Actinomycetota</taxon>
        <taxon>Actinomycetes</taxon>
        <taxon>Micrococcales</taxon>
        <taxon>Micrococcaceae</taxon>
        <taxon>Rothia</taxon>
    </lineage>
</organism>
<evidence type="ECO:0000256" key="3">
    <source>
        <dbReference type="ARBA" id="ARBA00022475"/>
    </source>
</evidence>
<feature type="transmembrane region" description="Helical" evidence="7">
    <location>
        <begin position="377"/>
        <end position="398"/>
    </location>
</feature>
<dbReference type="PANTHER" id="PTHR23517">
    <property type="entry name" value="RESISTANCE PROTEIN MDTM, PUTATIVE-RELATED-RELATED"/>
    <property type="match status" value="1"/>
</dbReference>
<evidence type="ECO:0000313" key="10">
    <source>
        <dbReference type="Proteomes" id="UP000516421"/>
    </source>
</evidence>
<keyword evidence="6 7" id="KW-0472">Membrane</keyword>
<reference evidence="9 10" key="1">
    <citation type="submission" date="2020-09" db="EMBL/GenBank/DDBJ databases">
        <title>Investigation of environmental microbe.</title>
        <authorList>
            <person name="Ou Y."/>
            <person name="Kang Q."/>
        </authorList>
    </citation>
    <scope>NUCLEOTIDE SEQUENCE [LARGE SCALE GENOMIC DNA]</scope>
    <source>
        <strain evidence="9 10">KJZ-9</strain>
    </source>
</reference>
<feature type="transmembrane region" description="Helical" evidence="7">
    <location>
        <begin position="51"/>
        <end position="73"/>
    </location>
</feature>
<keyword evidence="2" id="KW-0813">Transport</keyword>
<feature type="transmembrane region" description="Helical" evidence="7">
    <location>
        <begin position="353"/>
        <end position="371"/>
    </location>
</feature>
<protein>
    <submittedName>
        <fullName evidence="9">MFS transporter</fullName>
    </submittedName>
</protein>
<accession>A0A7H2BKT5</accession>
<dbReference type="KEGG" id="rama:IDM48_02260"/>
<evidence type="ECO:0000259" key="8">
    <source>
        <dbReference type="PROSITE" id="PS50850"/>
    </source>
</evidence>
<dbReference type="RefSeq" id="WP_151145286.1">
    <property type="nucleotide sequence ID" value="NZ_CP061538.1"/>
</dbReference>
<feature type="transmembrane region" description="Helical" evidence="7">
    <location>
        <begin position="147"/>
        <end position="168"/>
    </location>
</feature>
<feature type="transmembrane region" description="Helical" evidence="7">
    <location>
        <begin position="312"/>
        <end position="333"/>
    </location>
</feature>
<proteinExistence type="predicted"/>
<keyword evidence="3" id="KW-1003">Cell membrane</keyword>
<dbReference type="Gene3D" id="1.20.1250.20">
    <property type="entry name" value="MFS general substrate transporter like domains"/>
    <property type="match status" value="2"/>
</dbReference>
<gene>
    <name evidence="9" type="ORF">IDM48_02260</name>
</gene>
<feature type="transmembrane region" description="Helical" evidence="7">
    <location>
        <begin position="80"/>
        <end position="101"/>
    </location>
</feature>
<evidence type="ECO:0000313" key="9">
    <source>
        <dbReference type="EMBL" id="QNV40281.1"/>
    </source>
</evidence>
<feature type="transmembrane region" description="Helical" evidence="7">
    <location>
        <begin position="174"/>
        <end position="193"/>
    </location>
</feature>
<dbReference type="GO" id="GO:0005886">
    <property type="term" value="C:plasma membrane"/>
    <property type="evidence" value="ECO:0007669"/>
    <property type="project" value="UniProtKB-SubCell"/>
</dbReference>
<feature type="transmembrane region" description="Helical" evidence="7">
    <location>
        <begin position="259"/>
        <end position="277"/>
    </location>
</feature>
<dbReference type="AlphaFoldDB" id="A0A7H2BKT5"/>
<dbReference type="PROSITE" id="PS50850">
    <property type="entry name" value="MFS"/>
    <property type="match status" value="1"/>
</dbReference>
<feature type="transmembrane region" description="Helical" evidence="7">
    <location>
        <begin position="18"/>
        <end position="39"/>
    </location>
</feature>
<keyword evidence="4 7" id="KW-0812">Transmembrane</keyword>
<evidence type="ECO:0000256" key="7">
    <source>
        <dbReference type="SAM" id="Phobius"/>
    </source>
</evidence>
<dbReference type="SUPFAM" id="SSF103473">
    <property type="entry name" value="MFS general substrate transporter"/>
    <property type="match status" value="1"/>
</dbReference>
<sequence length="410" mass="43530">MSHNESVLARLKPLIIPIYLPTLVYAAGGSIVVAVQVLLALKLGLNEAGVATLITVLGAIAILSSLVAGFIVQRFGEKRAVAGVSISGAAILSIACGFIYWSNEHALWIFLGALVFFDVVDAVWAIARQGMVSDLAPADLRGRATNLYGACQRIGRVFGPLFAAPFLLFFSPEWLLPIAGVIILLASGILVRLSPLANKVEVQDVKATGQTLDNEIAPTSVWKPFIFLGAGIMVLAMLRTSQSTLVQLWGKTGIDLADSTLVLVLGLASAMELILFWPAGIVLDKWGRMPVIVTALVSMGLSMMVLPLNATLAWYAIFSMTIGLGNGVGSGIIKTMGMDIAPQRGRSTFFGRWQAIASTGALLAPALSAVVMTHGSISLALMVIGGIGMLGAFWMAWWTPRFIPRVRRSG</sequence>
<name>A0A7H2BKT5_9MICC</name>
<evidence type="ECO:0000256" key="2">
    <source>
        <dbReference type="ARBA" id="ARBA00022448"/>
    </source>
</evidence>
<dbReference type="Proteomes" id="UP000516421">
    <property type="component" value="Chromosome"/>
</dbReference>
<dbReference type="GO" id="GO:0022857">
    <property type="term" value="F:transmembrane transporter activity"/>
    <property type="evidence" value="ECO:0007669"/>
    <property type="project" value="InterPro"/>
</dbReference>
<evidence type="ECO:0000256" key="4">
    <source>
        <dbReference type="ARBA" id="ARBA00022692"/>
    </source>
</evidence>
<dbReference type="InterPro" id="IPR011701">
    <property type="entry name" value="MFS"/>
</dbReference>
<evidence type="ECO:0000256" key="1">
    <source>
        <dbReference type="ARBA" id="ARBA00004651"/>
    </source>
</evidence>
<feature type="transmembrane region" description="Helical" evidence="7">
    <location>
        <begin position="289"/>
        <end position="306"/>
    </location>
</feature>
<dbReference type="PANTHER" id="PTHR23517:SF3">
    <property type="entry name" value="INTEGRAL MEMBRANE TRANSPORT PROTEIN"/>
    <property type="match status" value="1"/>
</dbReference>
<dbReference type="EMBL" id="CP061538">
    <property type="protein sequence ID" value="QNV40281.1"/>
    <property type="molecule type" value="Genomic_DNA"/>
</dbReference>
<feature type="domain" description="Major facilitator superfamily (MFS) profile" evidence="8">
    <location>
        <begin position="14"/>
        <end position="403"/>
    </location>
</feature>
<dbReference type="Pfam" id="PF07690">
    <property type="entry name" value="MFS_1"/>
    <property type="match status" value="1"/>
</dbReference>
<evidence type="ECO:0000256" key="5">
    <source>
        <dbReference type="ARBA" id="ARBA00022989"/>
    </source>
</evidence>
<dbReference type="InterPro" id="IPR036259">
    <property type="entry name" value="MFS_trans_sf"/>
</dbReference>
<keyword evidence="10" id="KW-1185">Reference proteome</keyword>
<feature type="transmembrane region" description="Helical" evidence="7">
    <location>
        <begin position="107"/>
        <end position="127"/>
    </location>
</feature>
<keyword evidence="5 7" id="KW-1133">Transmembrane helix</keyword>
<feature type="transmembrane region" description="Helical" evidence="7">
    <location>
        <begin position="221"/>
        <end position="239"/>
    </location>
</feature>
<dbReference type="InterPro" id="IPR050171">
    <property type="entry name" value="MFS_Transporters"/>
</dbReference>
<comment type="subcellular location">
    <subcellularLocation>
        <location evidence="1">Cell membrane</location>
        <topology evidence="1">Multi-pass membrane protein</topology>
    </subcellularLocation>
</comment>
<evidence type="ECO:0000256" key="6">
    <source>
        <dbReference type="ARBA" id="ARBA00023136"/>
    </source>
</evidence>
<dbReference type="InterPro" id="IPR020846">
    <property type="entry name" value="MFS_dom"/>
</dbReference>